<evidence type="ECO:0000313" key="2">
    <source>
        <dbReference type="EMBL" id="MDN3574853.1"/>
    </source>
</evidence>
<comment type="caution">
    <text evidence="2">The sequence shown here is derived from an EMBL/GenBank/DDBJ whole genome shotgun (WGS) entry which is preliminary data.</text>
</comment>
<protein>
    <submittedName>
        <fullName evidence="2">Uncharacterized protein</fullName>
    </submittedName>
</protein>
<accession>A0ABT8AXY0</accession>
<organism evidence="2 3">
    <name type="scientific">Methylobacterium longum</name>
    <dbReference type="NCBI Taxonomy" id="767694"/>
    <lineage>
        <taxon>Bacteria</taxon>
        <taxon>Pseudomonadati</taxon>
        <taxon>Pseudomonadota</taxon>
        <taxon>Alphaproteobacteria</taxon>
        <taxon>Hyphomicrobiales</taxon>
        <taxon>Methylobacteriaceae</taxon>
        <taxon>Methylobacterium</taxon>
    </lineage>
</organism>
<keyword evidence="3" id="KW-1185">Reference proteome</keyword>
<evidence type="ECO:0000256" key="1">
    <source>
        <dbReference type="SAM" id="MobiDB-lite"/>
    </source>
</evidence>
<dbReference type="RefSeq" id="WP_238290844.1">
    <property type="nucleotide sequence ID" value="NZ_BPQS01000028.1"/>
</dbReference>
<sequence length="70" mass="7943">MSDPEPDDIFRERLLRVVAENDRHTALFARGSTLDLLGRKYDRFRTGVPLKGFGADESQPAPKPSAGWWK</sequence>
<dbReference type="EMBL" id="JAUFPT010000118">
    <property type="protein sequence ID" value="MDN3574853.1"/>
    <property type="molecule type" value="Genomic_DNA"/>
</dbReference>
<reference evidence="3" key="1">
    <citation type="journal article" date="2019" name="Int. J. Syst. Evol. Microbiol.">
        <title>The Global Catalogue of Microorganisms (GCM) 10K type strain sequencing project: providing services to taxonomists for standard genome sequencing and annotation.</title>
        <authorList>
            <consortium name="The Broad Institute Genomics Platform"/>
            <consortium name="The Broad Institute Genome Sequencing Center for Infectious Disease"/>
            <person name="Wu L."/>
            <person name="Ma J."/>
        </authorList>
    </citation>
    <scope>NUCLEOTIDE SEQUENCE [LARGE SCALE GENOMIC DNA]</scope>
    <source>
        <strain evidence="3">CECT 7806</strain>
    </source>
</reference>
<gene>
    <name evidence="2" type="ORF">QWZ18_30195</name>
</gene>
<name>A0ABT8AXY0_9HYPH</name>
<evidence type="ECO:0000313" key="3">
    <source>
        <dbReference type="Proteomes" id="UP001244297"/>
    </source>
</evidence>
<dbReference type="Proteomes" id="UP001244297">
    <property type="component" value="Unassembled WGS sequence"/>
</dbReference>
<proteinExistence type="predicted"/>
<feature type="region of interest" description="Disordered" evidence="1">
    <location>
        <begin position="51"/>
        <end position="70"/>
    </location>
</feature>